<evidence type="ECO:0000313" key="3">
    <source>
        <dbReference type="EMBL" id="CAG86398.2"/>
    </source>
</evidence>
<dbReference type="GeneID" id="2900834"/>
<protein>
    <submittedName>
        <fullName evidence="3">DEHA2C14652p</fullName>
    </submittedName>
</protein>
<organism evidence="3 4">
    <name type="scientific">Debaryomyces hansenii (strain ATCC 36239 / CBS 767 / BCRC 21394 / JCM 1990 / NBRC 0083 / IGC 2968)</name>
    <name type="common">Yeast</name>
    <name type="synonym">Torulaspora hansenii</name>
    <dbReference type="NCBI Taxonomy" id="284592"/>
    <lineage>
        <taxon>Eukaryota</taxon>
        <taxon>Fungi</taxon>
        <taxon>Dikarya</taxon>
        <taxon>Ascomycota</taxon>
        <taxon>Saccharomycotina</taxon>
        <taxon>Pichiomycetes</taxon>
        <taxon>Debaryomycetaceae</taxon>
        <taxon>Debaryomyces</taxon>
    </lineage>
</organism>
<dbReference type="InterPro" id="IPR001752">
    <property type="entry name" value="Kinesin_motor_dom"/>
</dbReference>
<dbReference type="HOGENOM" id="CLU_001485_2_3_1"/>
<dbReference type="OrthoDB" id="3176171at2759"/>
<dbReference type="GO" id="GO:0003777">
    <property type="term" value="F:microtubule motor activity"/>
    <property type="evidence" value="ECO:0007669"/>
    <property type="project" value="InterPro"/>
</dbReference>
<evidence type="ECO:0000259" key="2">
    <source>
        <dbReference type="PROSITE" id="PS50067"/>
    </source>
</evidence>
<dbReference type="Proteomes" id="UP000000599">
    <property type="component" value="Chromosome C"/>
</dbReference>
<keyword evidence="1" id="KW-0505">Motor protein</keyword>
<evidence type="ECO:0000256" key="1">
    <source>
        <dbReference type="PROSITE-ProRule" id="PRU00283"/>
    </source>
</evidence>
<dbReference type="GO" id="GO:0005524">
    <property type="term" value="F:ATP binding"/>
    <property type="evidence" value="ECO:0007669"/>
    <property type="project" value="UniProtKB-UniRule"/>
</dbReference>
<feature type="domain" description="Kinesin motor" evidence="2">
    <location>
        <begin position="10"/>
        <end position="394"/>
    </location>
</feature>
<dbReference type="eggNOG" id="KOG0245">
    <property type="taxonomic scope" value="Eukaryota"/>
</dbReference>
<dbReference type="RefSeq" id="XP_458320.2">
    <property type="nucleotide sequence ID" value="XM_458320.1"/>
</dbReference>
<dbReference type="PRINTS" id="PR00380">
    <property type="entry name" value="KINESINHEAVY"/>
</dbReference>
<dbReference type="InterPro" id="IPR036961">
    <property type="entry name" value="Kinesin_motor_dom_sf"/>
</dbReference>
<dbReference type="VEuPathDB" id="FungiDB:DEHA2C14652g"/>
<reference evidence="3 4" key="1">
    <citation type="journal article" date="2004" name="Nature">
        <title>Genome evolution in yeasts.</title>
        <authorList>
            <consortium name="Genolevures"/>
            <person name="Dujon B."/>
            <person name="Sherman D."/>
            <person name="Fischer G."/>
            <person name="Durrens P."/>
            <person name="Casaregola S."/>
            <person name="Lafontaine I."/>
            <person name="de Montigny J."/>
            <person name="Marck C."/>
            <person name="Neuveglise C."/>
            <person name="Talla E."/>
            <person name="Goffard N."/>
            <person name="Frangeul L."/>
            <person name="Aigle M."/>
            <person name="Anthouard V."/>
            <person name="Babour A."/>
            <person name="Barbe V."/>
            <person name="Barnay S."/>
            <person name="Blanchin S."/>
            <person name="Beckerich J.M."/>
            <person name="Beyne E."/>
            <person name="Bleykasten C."/>
            <person name="Boisrame A."/>
            <person name="Boyer J."/>
            <person name="Cattolico L."/>
            <person name="Confanioleri F."/>
            <person name="de Daruvar A."/>
            <person name="Despons L."/>
            <person name="Fabre E."/>
            <person name="Fairhead C."/>
            <person name="Ferry-Dumazet H."/>
            <person name="Groppi A."/>
            <person name="Hantraye F."/>
            <person name="Hennequin C."/>
            <person name="Jauniaux N."/>
            <person name="Joyet P."/>
            <person name="Kachouri R."/>
            <person name="Kerrest A."/>
            <person name="Koszul R."/>
            <person name="Lemaire M."/>
            <person name="Lesur I."/>
            <person name="Ma L."/>
            <person name="Muller H."/>
            <person name="Nicaud J.M."/>
            <person name="Nikolski M."/>
            <person name="Oztas S."/>
            <person name="Ozier-Kalogeropoulos O."/>
            <person name="Pellenz S."/>
            <person name="Potier S."/>
            <person name="Richard G.F."/>
            <person name="Straub M.L."/>
            <person name="Suleau A."/>
            <person name="Swennene D."/>
            <person name="Tekaia F."/>
            <person name="Wesolowski-Louvel M."/>
            <person name="Westhof E."/>
            <person name="Wirth B."/>
            <person name="Zeniou-Meyer M."/>
            <person name="Zivanovic I."/>
            <person name="Bolotin-Fukuhara M."/>
            <person name="Thierry A."/>
            <person name="Bouchier C."/>
            <person name="Caudron B."/>
            <person name="Scarpelli C."/>
            <person name="Gaillardin C."/>
            <person name="Weissenbach J."/>
            <person name="Wincker P."/>
            <person name="Souciet J.L."/>
        </authorList>
    </citation>
    <scope>NUCLEOTIDE SEQUENCE [LARGE SCALE GENOMIC DNA]</scope>
    <source>
        <strain evidence="4">ATCC 36239 / CBS 767 / BCRC 21394 / JCM 1990 / NBRC 0083 / IGC 2968</strain>
    </source>
</reference>
<dbReference type="STRING" id="284592.Q6BTZ9"/>
<dbReference type="InParanoid" id="Q6BTZ9"/>
<dbReference type="AlphaFoldDB" id="Q6BTZ9"/>
<name>Q6BTZ9_DEBHA</name>
<dbReference type="KEGG" id="dha:DEHA2C14652g"/>
<dbReference type="OMA" id="SFWSHNT"/>
<dbReference type="InterPro" id="IPR027417">
    <property type="entry name" value="P-loop_NTPase"/>
</dbReference>
<dbReference type="Gene3D" id="3.40.850.10">
    <property type="entry name" value="Kinesin motor domain"/>
    <property type="match status" value="1"/>
</dbReference>
<dbReference type="PANTHER" id="PTHR47117">
    <property type="entry name" value="STAR-RELATED LIPID TRANSFER PROTEIN 9"/>
    <property type="match status" value="1"/>
</dbReference>
<feature type="binding site" evidence="1">
    <location>
        <begin position="126"/>
        <end position="133"/>
    </location>
    <ligand>
        <name>ATP</name>
        <dbReference type="ChEBI" id="CHEBI:30616"/>
    </ligand>
</feature>
<dbReference type="GO" id="GO:0007018">
    <property type="term" value="P:microtubule-based movement"/>
    <property type="evidence" value="ECO:0007669"/>
    <property type="project" value="InterPro"/>
</dbReference>
<sequence>MSDKQNASTSIKVLVRVRPLLAREVGEGDEAEGNECLVTMPAEDKKCVELRVPTTSSYHSQKNKVLRSNEEDAEDEVKKYKFDQCVWSYDNRDEHYTSNRGFYDSIGPRVIQDLFQGFNMCLLAYGQTSSGKTYTMMGRQHDEGLIPLIVRDILRYKERLVGERINCEVRISYMEIYNESVKDLLCESGEQGTKKCRVREHPTKGPYVENLNEYQIENYGDFLSYLTRGNSHRSTASTSMNDNSSRSHAIITLSLKQTKFTQGDSETDGGMDADNMYIGDAEEEMISNIKLVDLAGSERLAKTKVFGQQDRMKEGSLINKSLTVLGRCINLLSSNSSNPMVKQAVVPYRDSTLSYILKENLSGNSKSFMIFCVSPIDFEESYQTLNYAKQVKRIKTAAKANKIKLTDTVIDWKEIEQSNVSVIDSLRDEVKELTEKLNELQLAENTSSNLDGDKFSKLISYLEREINKVNFENKFLKRKLISKDSEVDELQNHVSYMDRELIEMAYENKSYKDQYGLASNKKSADTILGKCNFHLALIESDLDEFDPRKAF</sequence>
<accession>Q6BTZ9</accession>
<dbReference type="GO" id="GO:0008017">
    <property type="term" value="F:microtubule binding"/>
    <property type="evidence" value="ECO:0007669"/>
    <property type="project" value="InterPro"/>
</dbReference>
<keyword evidence="4" id="KW-1185">Reference proteome</keyword>
<keyword evidence="1" id="KW-0547">Nucleotide-binding</keyword>
<dbReference type="SUPFAM" id="SSF52540">
    <property type="entry name" value="P-loop containing nucleoside triphosphate hydrolases"/>
    <property type="match status" value="1"/>
</dbReference>
<gene>
    <name evidence="3" type="ordered locus">DEHA2C14652g</name>
</gene>
<evidence type="ECO:0000313" key="4">
    <source>
        <dbReference type="Proteomes" id="UP000000599"/>
    </source>
</evidence>
<keyword evidence="1" id="KW-0067">ATP-binding</keyword>
<dbReference type="PROSITE" id="PS50067">
    <property type="entry name" value="KINESIN_MOTOR_2"/>
    <property type="match status" value="1"/>
</dbReference>
<dbReference type="Pfam" id="PF00225">
    <property type="entry name" value="Kinesin"/>
    <property type="match status" value="1"/>
</dbReference>
<proteinExistence type="inferred from homology"/>
<dbReference type="EMBL" id="CR382135">
    <property type="protein sequence ID" value="CAG86398.2"/>
    <property type="molecule type" value="Genomic_DNA"/>
</dbReference>
<comment type="similarity">
    <text evidence="1">Belongs to the TRAFAC class myosin-kinesin ATPase superfamily. Kinesin family.</text>
</comment>
<dbReference type="SMART" id="SM00129">
    <property type="entry name" value="KISc"/>
    <property type="match status" value="1"/>
</dbReference>